<comment type="caution">
    <text evidence="2">The sequence shown here is derived from an EMBL/GenBank/DDBJ whole genome shotgun (WGS) entry which is preliminary data.</text>
</comment>
<sequence>MKLLAAIATTMVLASSPVAAEPEESDREILLAHIEYTTGLTVSFSDSRPSDEVGMSQLGIIGSAPLIDWERSNSYLQTYLEITPPDVPVPQRLVDDHGTDLPTALQGRRITSEPVTVRGLTAPADAVLSASCTAEHWGWHMWHDNAQAGLAPKSYTTHDFGGFKERRAESFIFNCLPRDSPGHLWARHRLYYWNGTSWWKHAEVKVAPGLQSEKVKGSLIKRHRRVTYDDGWGSSPNCLMGACKYTREGRFTS</sequence>
<accession>A0ABP6L9A0</accession>
<evidence type="ECO:0000313" key="3">
    <source>
        <dbReference type="Proteomes" id="UP001499930"/>
    </source>
</evidence>
<gene>
    <name evidence="2" type="ORF">GCM10017559_69090</name>
</gene>
<keyword evidence="1" id="KW-0732">Signal</keyword>
<feature type="chain" id="PRO_5047161450" evidence="1">
    <location>
        <begin position="21"/>
        <end position="253"/>
    </location>
</feature>
<keyword evidence="3" id="KW-1185">Reference proteome</keyword>
<dbReference type="EMBL" id="BAAAWD010000019">
    <property type="protein sequence ID" value="GAA3032059.1"/>
    <property type="molecule type" value="Genomic_DNA"/>
</dbReference>
<dbReference type="Proteomes" id="UP001499930">
    <property type="component" value="Unassembled WGS sequence"/>
</dbReference>
<dbReference type="RefSeq" id="WP_344903901.1">
    <property type="nucleotide sequence ID" value="NZ_BAAAWD010000019.1"/>
</dbReference>
<proteinExistence type="predicted"/>
<feature type="signal peptide" evidence="1">
    <location>
        <begin position="1"/>
        <end position="20"/>
    </location>
</feature>
<name>A0ABP6L9A0_9ACTN</name>
<organism evidence="2 3">
    <name type="scientific">Streptosporangium longisporum</name>
    <dbReference type="NCBI Taxonomy" id="46187"/>
    <lineage>
        <taxon>Bacteria</taxon>
        <taxon>Bacillati</taxon>
        <taxon>Actinomycetota</taxon>
        <taxon>Actinomycetes</taxon>
        <taxon>Streptosporangiales</taxon>
        <taxon>Streptosporangiaceae</taxon>
        <taxon>Streptosporangium</taxon>
    </lineage>
</organism>
<evidence type="ECO:0000313" key="2">
    <source>
        <dbReference type="EMBL" id="GAA3032059.1"/>
    </source>
</evidence>
<evidence type="ECO:0000256" key="1">
    <source>
        <dbReference type="SAM" id="SignalP"/>
    </source>
</evidence>
<protein>
    <submittedName>
        <fullName evidence="2">Uncharacterized protein</fullName>
    </submittedName>
</protein>
<reference evidence="3" key="1">
    <citation type="journal article" date="2019" name="Int. J. Syst. Evol. Microbiol.">
        <title>The Global Catalogue of Microorganisms (GCM) 10K type strain sequencing project: providing services to taxonomists for standard genome sequencing and annotation.</title>
        <authorList>
            <consortium name="The Broad Institute Genomics Platform"/>
            <consortium name="The Broad Institute Genome Sequencing Center for Infectious Disease"/>
            <person name="Wu L."/>
            <person name="Ma J."/>
        </authorList>
    </citation>
    <scope>NUCLEOTIDE SEQUENCE [LARGE SCALE GENOMIC DNA]</scope>
    <source>
        <strain evidence="3">JCM 3106</strain>
    </source>
</reference>